<feature type="compositionally biased region" description="Basic and acidic residues" evidence="1">
    <location>
        <begin position="161"/>
        <end position="176"/>
    </location>
</feature>
<name>A0AAE0KFZ2_9PEZI</name>
<evidence type="ECO:0000256" key="1">
    <source>
        <dbReference type="SAM" id="MobiDB-lite"/>
    </source>
</evidence>
<dbReference type="AlphaFoldDB" id="A0AAE0KFZ2"/>
<dbReference type="Proteomes" id="UP001287356">
    <property type="component" value="Unassembled WGS sequence"/>
</dbReference>
<dbReference type="EMBL" id="JAULSN010000003">
    <property type="protein sequence ID" value="KAK3376128.1"/>
    <property type="molecule type" value="Genomic_DNA"/>
</dbReference>
<accession>A0AAE0KFZ2</accession>
<keyword evidence="3" id="KW-1185">Reference proteome</keyword>
<proteinExistence type="predicted"/>
<reference evidence="2" key="2">
    <citation type="submission" date="2023-06" db="EMBL/GenBank/DDBJ databases">
        <authorList>
            <consortium name="Lawrence Berkeley National Laboratory"/>
            <person name="Haridas S."/>
            <person name="Hensen N."/>
            <person name="Bonometti L."/>
            <person name="Westerberg I."/>
            <person name="Brannstrom I.O."/>
            <person name="Guillou S."/>
            <person name="Cros-Aarteil S."/>
            <person name="Calhoun S."/>
            <person name="Kuo A."/>
            <person name="Mondo S."/>
            <person name="Pangilinan J."/>
            <person name="Riley R."/>
            <person name="Labutti K."/>
            <person name="Andreopoulos B."/>
            <person name="Lipzen A."/>
            <person name="Chen C."/>
            <person name="Yanf M."/>
            <person name="Daum C."/>
            <person name="Ng V."/>
            <person name="Clum A."/>
            <person name="Steindorff A."/>
            <person name="Ohm R."/>
            <person name="Martin F."/>
            <person name="Silar P."/>
            <person name="Natvig D."/>
            <person name="Lalanne C."/>
            <person name="Gautier V."/>
            <person name="Ament-Velasquez S.L."/>
            <person name="Kruys A."/>
            <person name="Hutchinson M.I."/>
            <person name="Powell A.J."/>
            <person name="Barry K."/>
            <person name="Miller A.N."/>
            <person name="Grigoriev I.V."/>
            <person name="Debuchy R."/>
            <person name="Gladieux P."/>
            <person name="Thoren M.H."/>
            <person name="Johannesson H."/>
        </authorList>
    </citation>
    <scope>NUCLEOTIDE SEQUENCE</scope>
    <source>
        <strain evidence="2">CBS 958.72</strain>
    </source>
</reference>
<reference evidence="2" key="1">
    <citation type="journal article" date="2023" name="Mol. Phylogenet. Evol.">
        <title>Genome-scale phylogeny and comparative genomics of the fungal order Sordariales.</title>
        <authorList>
            <person name="Hensen N."/>
            <person name="Bonometti L."/>
            <person name="Westerberg I."/>
            <person name="Brannstrom I.O."/>
            <person name="Guillou S."/>
            <person name="Cros-Aarteil S."/>
            <person name="Calhoun S."/>
            <person name="Haridas S."/>
            <person name="Kuo A."/>
            <person name="Mondo S."/>
            <person name="Pangilinan J."/>
            <person name="Riley R."/>
            <person name="LaButti K."/>
            <person name="Andreopoulos B."/>
            <person name="Lipzen A."/>
            <person name="Chen C."/>
            <person name="Yan M."/>
            <person name="Daum C."/>
            <person name="Ng V."/>
            <person name="Clum A."/>
            <person name="Steindorff A."/>
            <person name="Ohm R.A."/>
            <person name="Martin F."/>
            <person name="Silar P."/>
            <person name="Natvig D.O."/>
            <person name="Lalanne C."/>
            <person name="Gautier V."/>
            <person name="Ament-Velasquez S.L."/>
            <person name="Kruys A."/>
            <person name="Hutchinson M.I."/>
            <person name="Powell A.J."/>
            <person name="Barry K."/>
            <person name="Miller A.N."/>
            <person name="Grigoriev I.V."/>
            <person name="Debuchy R."/>
            <person name="Gladieux P."/>
            <person name="Hiltunen Thoren M."/>
            <person name="Johannesson H."/>
        </authorList>
    </citation>
    <scope>NUCLEOTIDE SEQUENCE</scope>
    <source>
        <strain evidence="2">CBS 958.72</strain>
    </source>
</reference>
<feature type="compositionally biased region" description="Polar residues" evidence="1">
    <location>
        <begin position="105"/>
        <end position="117"/>
    </location>
</feature>
<gene>
    <name evidence="2" type="ORF">B0T24DRAFT_677020</name>
</gene>
<sequence length="224" mass="26188">MAAILDPAQRWALKNEAIPILEELAANDQLRNRIVARFDHRNAHHNDRAHWWKWTWQDDHQSAKNERRLVANALELRRNLRRGEKAPVARCLVWNPTRQFPKPSPFSSLGPDSSPNSKKPRIMSGQKYVIDCWKERGDWRDEFNSSNWVESWKWRHESPFPEPEDLSHFVPADDPRYGPLPLHPPPQFDPDHDDNPFDSMDLTPSEADVLEAIDLPASEQPKKF</sequence>
<evidence type="ECO:0000313" key="3">
    <source>
        <dbReference type="Proteomes" id="UP001287356"/>
    </source>
</evidence>
<feature type="region of interest" description="Disordered" evidence="1">
    <location>
        <begin position="102"/>
        <end position="121"/>
    </location>
</feature>
<evidence type="ECO:0000313" key="2">
    <source>
        <dbReference type="EMBL" id="KAK3376128.1"/>
    </source>
</evidence>
<organism evidence="2 3">
    <name type="scientific">Lasiosphaeria ovina</name>
    <dbReference type="NCBI Taxonomy" id="92902"/>
    <lineage>
        <taxon>Eukaryota</taxon>
        <taxon>Fungi</taxon>
        <taxon>Dikarya</taxon>
        <taxon>Ascomycota</taxon>
        <taxon>Pezizomycotina</taxon>
        <taxon>Sordariomycetes</taxon>
        <taxon>Sordariomycetidae</taxon>
        <taxon>Sordariales</taxon>
        <taxon>Lasiosphaeriaceae</taxon>
        <taxon>Lasiosphaeria</taxon>
    </lineage>
</organism>
<comment type="caution">
    <text evidence="2">The sequence shown here is derived from an EMBL/GenBank/DDBJ whole genome shotgun (WGS) entry which is preliminary data.</text>
</comment>
<protein>
    <submittedName>
        <fullName evidence="2">Uncharacterized protein</fullName>
    </submittedName>
</protein>
<feature type="region of interest" description="Disordered" evidence="1">
    <location>
        <begin position="161"/>
        <end position="202"/>
    </location>
</feature>